<protein>
    <submittedName>
        <fullName evidence="5">Por secretion system C-terminal sorting domain-containing protein</fullName>
    </submittedName>
</protein>
<name>A0A1N6DWY4_9FLAO</name>
<evidence type="ECO:0000256" key="2">
    <source>
        <dbReference type="SAM" id="SignalP"/>
    </source>
</evidence>
<gene>
    <name evidence="5" type="ORF">SAMN05444409_0118</name>
</gene>
<evidence type="ECO:0000256" key="1">
    <source>
        <dbReference type="ARBA" id="ARBA00022729"/>
    </source>
</evidence>
<evidence type="ECO:0000259" key="3">
    <source>
        <dbReference type="Pfam" id="PF18962"/>
    </source>
</evidence>
<accession>A0A1N6DWY4</accession>
<dbReference type="InterPro" id="IPR045474">
    <property type="entry name" value="GEVED"/>
</dbReference>
<dbReference type="Pfam" id="PF20009">
    <property type="entry name" value="GEVED"/>
    <property type="match status" value="1"/>
</dbReference>
<dbReference type="AlphaFoldDB" id="A0A1N6DWY4"/>
<dbReference type="Pfam" id="PF18962">
    <property type="entry name" value="Por_Secre_tail"/>
    <property type="match status" value="1"/>
</dbReference>
<dbReference type="RefSeq" id="WP_074232995.1">
    <property type="nucleotide sequence ID" value="NZ_FSRK01000001.1"/>
</dbReference>
<dbReference type="InterPro" id="IPR026444">
    <property type="entry name" value="Secre_tail"/>
</dbReference>
<proteinExistence type="predicted"/>
<organism evidence="5 6">
    <name type="scientific">Epilithonimonas zeae</name>
    <dbReference type="NCBI Taxonomy" id="1416779"/>
    <lineage>
        <taxon>Bacteria</taxon>
        <taxon>Pseudomonadati</taxon>
        <taxon>Bacteroidota</taxon>
        <taxon>Flavobacteriia</taxon>
        <taxon>Flavobacteriales</taxon>
        <taxon>Weeksellaceae</taxon>
        <taxon>Chryseobacterium group</taxon>
        <taxon>Epilithonimonas</taxon>
    </lineage>
</organism>
<evidence type="ECO:0000259" key="4">
    <source>
        <dbReference type="Pfam" id="PF20009"/>
    </source>
</evidence>
<dbReference type="NCBIfam" id="TIGR04183">
    <property type="entry name" value="Por_Secre_tail"/>
    <property type="match status" value="1"/>
</dbReference>
<reference evidence="6" key="1">
    <citation type="submission" date="2016-11" db="EMBL/GenBank/DDBJ databases">
        <authorList>
            <person name="Varghese N."/>
            <person name="Submissions S."/>
        </authorList>
    </citation>
    <scope>NUCLEOTIDE SEQUENCE [LARGE SCALE GENOMIC DNA]</scope>
    <source>
        <strain evidence="6">DSM 27623</strain>
    </source>
</reference>
<evidence type="ECO:0000313" key="5">
    <source>
        <dbReference type="EMBL" id="SIN75299.1"/>
    </source>
</evidence>
<feature type="domain" description="Secretion system C-terminal sorting" evidence="3">
    <location>
        <begin position="474"/>
        <end position="534"/>
    </location>
</feature>
<keyword evidence="6" id="KW-1185">Reference proteome</keyword>
<sequence>MNKFLLSCFIAFGIGANAQITVNENFEGTLPSTWAGSGGYTPASYSGIYTNAGCTGTDNAYGVLLFTTTAASKTATLTYTKPAAITANGKQIDIKFDYQIDDALTNGSTGALTGNIIISYSTAATGTTFTTLSTIPYNGATASCQNITATIPDGLITGDFRLRITTTSTSANNSNGNYVFLDNVSIIQQVTAVPSCTTLSSPANAATNVPVRSTLSWPNVANAQAYILKIGTAAGASDVLSTTLTTNSYTPTAATAFPQNTLLYVSVTPTNSLGSATGCTETTFTTGANTFSPYCGPLVSTAPTQTAPIKSVTFNGITNTSDNAATTIGTFSPHESFVNTVFAVNNNVTTIPFTIEGIALANNGWASTIYIDWNNDGDFDDAGESYFNTTETMNRTTTVSSSNIATFTGNITVPSGVSVGQKRMRIKYNFCGTVIHNALSTPCSDVGNGQAEDYTIDYRQYLAVNDINKASISVYPNPFTDVLNISDVKGVKSVSVNDISGREVKSLAPAAELNLSSLKTGLYIVNLKMEDGSVKTFKAIKK</sequence>
<dbReference type="STRING" id="1416779.SAMN05444409_0118"/>
<dbReference type="Proteomes" id="UP000185207">
    <property type="component" value="Unassembled WGS sequence"/>
</dbReference>
<feature type="signal peptide" evidence="2">
    <location>
        <begin position="1"/>
        <end position="18"/>
    </location>
</feature>
<keyword evidence="1 2" id="KW-0732">Signal</keyword>
<feature type="domain" description="GEVED" evidence="4">
    <location>
        <begin position="368"/>
        <end position="456"/>
    </location>
</feature>
<dbReference type="OrthoDB" id="951108at2"/>
<feature type="chain" id="PRO_5009935527" evidence="2">
    <location>
        <begin position="19"/>
        <end position="542"/>
    </location>
</feature>
<evidence type="ECO:0000313" key="6">
    <source>
        <dbReference type="Proteomes" id="UP000185207"/>
    </source>
</evidence>
<dbReference type="EMBL" id="FSRK01000001">
    <property type="protein sequence ID" value="SIN75299.1"/>
    <property type="molecule type" value="Genomic_DNA"/>
</dbReference>
<dbReference type="Gene3D" id="2.60.120.260">
    <property type="entry name" value="Galactose-binding domain-like"/>
    <property type="match status" value="1"/>
</dbReference>